<dbReference type="EMBL" id="JBBHLC010000045">
    <property type="protein sequence ID" value="MEJ5864624.1"/>
    <property type="molecule type" value="Genomic_DNA"/>
</dbReference>
<evidence type="ECO:0000313" key="5">
    <source>
        <dbReference type="Proteomes" id="UP001380290"/>
    </source>
</evidence>
<dbReference type="Pfam" id="PF20455">
    <property type="entry name" value="DUF6708"/>
    <property type="match status" value="1"/>
</dbReference>
<accession>A0ABU8QVE5</accession>
<evidence type="ECO:0000256" key="2">
    <source>
        <dbReference type="SAM" id="Phobius"/>
    </source>
</evidence>
<proteinExistence type="predicted"/>
<comment type="caution">
    <text evidence="4">The sequence shown here is derived from an EMBL/GenBank/DDBJ whole genome shotgun (WGS) entry which is preliminary data.</text>
</comment>
<evidence type="ECO:0000313" key="4">
    <source>
        <dbReference type="EMBL" id="MEJ5864624.1"/>
    </source>
</evidence>
<feature type="compositionally biased region" description="Basic residues" evidence="1">
    <location>
        <begin position="357"/>
        <end position="371"/>
    </location>
</feature>
<keyword evidence="2" id="KW-0472">Membrane</keyword>
<sequence>MYVIEWAYWKMVTESKATRLQYDQTQTPAQIRAMRDVYEDEIESSLTFEPASDAPKARGPVYEFNDHVMEVRAGASEEKRGLITLCFIGGLIPVIVTWAIITFGYISLSLSHPKSISVPSILLDLYMLAVGGIILYLYFRFGFRLTQLEALTSRNLLVRLNRTTQQVYLHRPSYCGGIVTLPWKSTASSATCTQNDAASAGTRLALVWHPMHTGLPHMEIAFVGKQGQGGSELRDEWEFIRRFMEEGPEGLPRPRLSTRFPSPIQAFSAQFEGIGRFFRKSSWLFKVVMLMVWPAFVVLGTCHWVSLMLCWRPRWPKIIREAGQPGKPIPPLTTLSDYPPEIQKRLLANADRWALKPGKRPEKKPRKPRIKKAPEPDTGR</sequence>
<feature type="transmembrane region" description="Helical" evidence="2">
    <location>
        <begin position="283"/>
        <end position="306"/>
    </location>
</feature>
<keyword evidence="2" id="KW-0812">Transmembrane</keyword>
<keyword evidence="2" id="KW-1133">Transmembrane helix</keyword>
<keyword evidence="5" id="KW-1185">Reference proteome</keyword>
<feature type="region of interest" description="Disordered" evidence="1">
    <location>
        <begin position="351"/>
        <end position="380"/>
    </location>
</feature>
<feature type="transmembrane region" description="Helical" evidence="2">
    <location>
        <begin position="82"/>
        <end position="106"/>
    </location>
</feature>
<dbReference type="RefSeq" id="WP_339599809.1">
    <property type="nucleotide sequence ID" value="NZ_JBBHLC010000045.1"/>
</dbReference>
<organism evidence="4 5">
    <name type="scientific">Pseudomonas farsensis</name>
    <dbReference type="NCBI Taxonomy" id="2745492"/>
    <lineage>
        <taxon>Bacteria</taxon>
        <taxon>Pseudomonadati</taxon>
        <taxon>Pseudomonadota</taxon>
        <taxon>Gammaproteobacteria</taxon>
        <taxon>Pseudomonadales</taxon>
        <taxon>Pseudomonadaceae</taxon>
        <taxon>Pseudomonas</taxon>
    </lineage>
</organism>
<protein>
    <submittedName>
        <fullName evidence="4">DUF6708 domain-containing protein</fullName>
    </submittedName>
</protein>
<name>A0ABU8QVE5_9PSED</name>
<gene>
    <name evidence="4" type="ORF">V7S98_15470</name>
</gene>
<dbReference type="Proteomes" id="UP001380290">
    <property type="component" value="Unassembled WGS sequence"/>
</dbReference>
<feature type="domain" description="DUF6708" evidence="3">
    <location>
        <begin position="142"/>
        <end position="320"/>
    </location>
</feature>
<reference evidence="4 5" key="1">
    <citation type="submission" date="2024-02" db="EMBL/GenBank/DDBJ databases">
        <title>Identification of pathogenicity and growth-promoting function of Pseudomonas putida variant.</title>
        <authorList>
            <person name="Sun J."/>
        </authorList>
    </citation>
    <scope>NUCLEOTIDE SEQUENCE [LARGE SCALE GENOMIC DNA]</scope>
    <source>
        <strain evidence="4 5">A03</strain>
    </source>
</reference>
<feature type="transmembrane region" description="Helical" evidence="2">
    <location>
        <begin position="118"/>
        <end position="139"/>
    </location>
</feature>
<evidence type="ECO:0000256" key="1">
    <source>
        <dbReference type="SAM" id="MobiDB-lite"/>
    </source>
</evidence>
<dbReference type="InterPro" id="IPR046554">
    <property type="entry name" value="DUF6708"/>
</dbReference>
<evidence type="ECO:0000259" key="3">
    <source>
        <dbReference type="Pfam" id="PF20455"/>
    </source>
</evidence>